<evidence type="ECO:0000256" key="4">
    <source>
        <dbReference type="ARBA" id="ARBA00017393"/>
    </source>
</evidence>
<evidence type="ECO:0000256" key="5">
    <source>
        <dbReference type="ARBA" id="ARBA00022448"/>
    </source>
</evidence>
<evidence type="ECO:0000313" key="10">
    <source>
        <dbReference type="EMBL" id="OWY35924.1"/>
    </source>
</evidence>
<dbReference type="GO" id="GO:0043190">
    <property type="term" value="C:ATP-binding cassette (ABC) transporter complex"/>
    <property type="evidence" value="ECO:0007669"/>
    <property type="project" value="InterPro"/>
</dbReference>
<evidence type="ECO:0000256" key="1">
    <source>
        <dbReference type="ARBA" id="ARBA00003489"/>
    </source>
</evidence>
<dbReference type="GO" id="GO:0042938">
    <property type="term" value="P:dipeptide transport"/>
    <property type="evidence" value="ECO:0007669"/>
    <property type="project" value="TreeGrafter"/>
</dbReference>
<accession>A0A225SY64</accession>
<evidence type="ECO:0000256" key="8">
    <source>
        <dbReference type="SAM" id="SignalP"/>
    </source>
</evidence>
<evidence type="ECO:0000256" key="3">
    <source>
        <dbReference type="ARBA" id="ARBA00005695"/>
    </source>
</evidence>
<feature type="chain" id="PRO_5012307785" description="Glutathione-binding protein GsiB" evidence="8">
    <location>
        <begin position="35"/>
        <end position="523"/>
    </location>
</feature>
<dbReference type="EMBL" id="NJGV01000004">
    <property type="protein sequence ID" value="OWY35924.1"/>
    <property type="molecule type" value="Genomic_DNA"/>
</dbReference>
<dbReference type="InterPro" id="IPR030678">
    <property type="entry name" value="Peptide/Ni-bd"/>
</dbReference>
<proteinExistence type="inferred from homology"/>
<comment type="caution">
    <text evidence="10">The sequence shown here is derived from an EMBL/GenBank/DDBJ whole genome shotgun (WGS) entry which is preliminary data.</text>
</comment>
<feature type="signal peptide" evidence="8">
    <location>
        <begin position="1"/>
        <end position="34"/>
    </location>
</feature>
<dbReference type="Proteomes" id="UP000214747">
    <property type="component" value="Unassembled WGS sequence"/>
</dbReference>
<dbReference type="Gene3D" id="3.10.105.10">
    <property type="entry name" value="Dipeptide-binding Protein, Domain 3"/>
    <property type="match status" value="1"/>
</dbReference>
<evidence type="ECO:0000259" key="9">
    <source>
        <dbReference type="Pfam" id="PF00496"/>
    </source>
</evidence>
<dbReference type="PIRSF" id="PIRSF002741">
    <property type="entry name" value="MppA"/>
    <property type="match status" value="1"/>
</dbReference>
<keyword evidence="7" id="KW-0574">Periplasm</keyword>
<dbReference type="InterPro" id="IPR000914">
    <property type="entry name" value="SBP_5_dom"/>
</dbReference>
<evidence type="ECO:0000256" key="6">
    <source>
        <dbReference type="ARBA" id="ARBA00022729"/>
    </source>
</evidence>
<evidence type="ECO:0000313" key="11">
    <source>
        <dbReference type="Proteomes" id="UP000214747"/>
    </source>
</evidence>
<comment type="similarity">
    <text evidence="3">Belongs to the bacterial solute-binding protein 5 family.</text>
</comment>
<protein>
    <recommendedName>
        <fullName evidence="4">Glutathione-binding protein GsiB</fullName>
    </recommendedName>
</protein>
<comment type="subcellular location">
    <subcellularLocation>
        <location evidence="2">Periplasm</location>
    </subcellularLocation>
</comment>
<reference evidence="10 11" key="1">
    <citation type="journal article" date="2010" name="Int. J. Syst. Evol. Microbiol.">
        <title>Reclassification of Herbaspirillum putei as a later heterotypic synonym of Herbaspirillum huttiense, with the description of H. huttiense subsp. huttiense subsp. nov. and H. huttiense subsp. putei subsp. nov., comb. nov., and description of Herbaspirillum aquaticum sp. nov.</title>
        <authorList>
            <person name="Dobritsa A.P."/>
            <person name="Reddy M.C."/>
            <person name="Samadpour M."/>
        </authorList>
    </citation>
    <scope>NUCLEOTIDE SEQUENCE [LARGE SCALE GENOMIC DNA]</scope>
    <source>
        <strain evidence="10 11">IEH 4430</strain>
    </source>
</reference>
<dbReference type="Gene3D" id="3.90.76.10">
    <property type="entry name" value="Dipeptide-binding Protein, Domain 1"/>
    <property type="match status" value="1"/>
</dbReference>
<keyword evidence="6 8" id="KW-0732">Signal</keyword>
<gene>
    <name evidence="10" type="ORF">CEJ45_05870</name>
</gene>
<dbReference type="AlphaFoldDB" id="A0A225SY64"/>
<feature type="domain" description="Solute-binding protein family 5" evidence="9">
    <location>
        <begin position="78"/>
        <end position="436"/>
    </location>
</feature>
<dbReference type="SUPFAM" id="SSF53850">
    <property type="entry name" value="Periplasmic binding protein-like II"/>
    <property type="match status" value="1"/>
</dbReference>
<dbReference type="FunFam" id="3.10.105.10:FF:000003">
    <property type="entry name" value="Glutathione ABC transporter substrate-binding protein GsiB"/>
    <property type="match status" value="1"/>
</dbReference>
<dbReference type="InterPro" id="IPR039424">
    <property type="entry name" value="SBP_5"/>
</dbReference>
<evidence type="ECO:0000256" key="2">
    <source>
        <dbReference type="ARBA" id="ARBA00004418"/>
    </source>
</evidence>
<dbReference type="GO" id="GO:1904680">
    <property type="term" value="F:peptide transmembrane transporter activity"/>
    <property type="evidence" value="ECO:0007669"/>
    <property type="project" value="TreeGrafter"/>
</dbReference>
<organism evidence="10 11">
    <name type="scientific">Herbaspirillum aquaticum</name>
    <dbReference type="NCBI Taxonomy" id="568783"/>
    <lineage>
        <taxon>Bacteria</taxon>
        <taxon>Pseudomonadati</taxon>
        <taxon>Pseudomonadota</taxon>
        <taxon>Betaproteobacteria</taxon>
        <taxon>Burkholderiales</taxon>
        <taxon>Oxalobacteraceae</taxon>
        <taxon>Herbaspirillum</taxon>
    </lineage>
</organism>
<sequence>MSASAKNKAMSAAKWLALGTLGAALQFGAANAFAAKTATVAVASTFTTMDPYDANDTLSLSVMKSFYQGLYGFDKDMKLIPVLAEGYLVSKDGLEYTIRLKQGVKFHDGTVFKADAVKAVFDRVTNPDNKLKRYNLFNRIAKTEVLNDYTVKVVLKEPFSAFINVLAHPSAAMISPAALKQYGNKDIAFHPVGTGPFKFVEWKQTDYVKVAKFDGYWKQGYPKVDEILWKPVVDNNSRSAMLQTGEAQFTYPLPYEQADLLKGKGNLDVIAGPSIIQRYMSMNVKQKPFDNPKVREAINYAINKDALAKVAFNGYATPMDGVLPQGVDYAFKTGPWPYDVKKAKALLAEAGYPNGFETELWSAYTHTTAMKVIQFLQQQLAQVGIKTKIQALEAGQRVERVESWQDPATAPIRLFYVGWSSSTGEADWGLRPLLASESFPPRLFNTAYYKSDKVDADIAKALTVSDRKEKEALYKDAQQEVWKDAPWAFLVTEKLLYARAKNLKGIYIMPDQAYEFENIEFTK</sequence>
<dbReference type="GO" id="GO:0030288">
    <property type="term" value="C:outer membrane-bounded periplasmic space"/>
    <property type="evidence" value="ECO:0007669"/>
    <property type="project" value="TreeGrafter"/>
</dbReference>
<dbReference type="PANTHER" id="PTHR30290:SF32">
    <property type="entry name" value="GLUTATHIONE-BINDING PROTEIN GSIB"/>
    <property type="match status" value="1"/>
</dbReference>
<comment type="function">
    <text evidence="1">Part of the ABC transporter complex GsiABCD involved in glutathione import. Binds glutathione.</text>
</comment>
<evidence type="ECO:0000256" key="7">
    <source>
        <dbReference type="ARBA" id="ARBA00022764"/>
    </source>
</evidence>
<name>A0A225SY64_9BURK</name>
<dbReference type="Gene3D" id="3.40.190.10">
    <property type="entry name" value="Periplasmic binding protein-like II"/>
    <property type="match status" value="1"/>
</dbReference>
<dbReference type="Pfam" id="PF00496">
    <property type="entry name" value="SBP_bac_5"/>
    <property type="match status" value="1"/>
</dbReference>
<keyword evidence="11" id="KW-1185">Reference proteome</keyword>
<keyword evidence="5" id="KW-0813">Transport</keyword>
<dbReference type="NCBIfam" id="NF011942">
    <property type="entry name" value="PRK15413.1"/>
    <property type="match status" value="1"/>
</dbReference>
<dbReference type="PANTHER" id="PTHR30290">
    <property type="entry name" value="PERIPLASMIC BINDING COMPONENT OF ABC TRANSPORTER"/>
    <property type="match status" value="1"/>
</dbReference>
<dbReference type="CDD" id="cd08499">
    <property type="entry name" value="PBP2_Ylib_like"/>
    <property type="match status" value="1"/>
</dbReference>